<protein>
    <submittedName>
        <fullName evidence="2">PAS domain-containing protein</fullName>
    </submittedName>
</protein>
<dbReference type="PROSITE" id="PS50112">
    <property type="entry name" value="PAS"/>
    <property type="match status" value="1"/>
</dbReference>
<dbReference type="Gene3D" id="3.30.450.20">
    <property type="entry name" value="PAS domain"/>
    <property type="match status" value="2"/>
</dbReference>
<dbReference type="InterPro" id="IPR000014">
    <property type="entry name" value="PAS"/>
</dbReference>
<evidence type="ECO:0000313" key="3">
    <source>
        <dbReference type="Proteomes" id="UP000502415"/>
    </source>
</evidence>
<dbReference type="EMBL" id="CP051685">
    <property type="protein sequence ID" value="QJD98971.1"/>
    <property type="molecule type" value="Genomic_DNA"/>
</dbReference>
<evidence type="ECO:0000259" key="1">
    <source>
        <dbReference type="PROSITE" id="PS50112"/>
    </source>
</evidence>
<proteinExistence type="predicted"/>
<dbReference type="InterPro" id="IPR013656">
    <property type="entry name" value="PAS_4"/>
</dbReference>
<gene>
    <name evidence="2" type="ORF">HH212_02080</name>
</gene>
<dbReference type="SUPFAM" id="SSF55785">
    <property type="entry name" value="PYP-like sensor domain (PAS domain)"/>
    <property type="match status" value="2"/>
</dbReference>
<dbReference type="RefSeq" id="WP_169433868.1">
    <property type="nucleotide sequence ID" value="NZ_CP051685.1"/>
</dbReference>
<accession>A0A7Z2VTZ3</accession>
<feature type="domain" description="PAS" evidence="1">
    <location>
        <begin position="43"/>
        <end position="112"/>
    </location>
</feature>
<dbReference type="KEGG" id="mfy:HH212_02080"/>
<reference evidence="2 3" key="1">
    <citation type="submission" date="2020-04" db="EMBL/GenBank/DDBJ databases">
        <title>Genome sequencing of novel species.</title>
        <authorList>
            <person name="Heo J."/>
            <person name="Kim S.-J."/>
            <person name="Kim J.-S."/>
            <person name="Hong S.-B."/>
            <person name="Kwon S.-W."/>
        </authorList>
    </citation>
    <scope>NUCLEOTIDE SEQUENCE [LARGE SCALE GENOMIC DNA]</scope>
    <source>
        <strain evidence="2 3">GN2-R2</strain>
    </source>
</reference>
<dbReference type="InterPro" id="IPR035965">
    <property type="entry name" value="PAS-like_dom_sf"/>
</dbReference>
<organism evidence="2 3">
    <name type="scientific">Massilia forsythiae</name>
    <dbReference type="NCBI Taxonomy" id="2728020"/>
    <lineage>
        <taxon>Bacteria</taxon>
        <taxon>Pseudomonadati</taxon>
        <taxon>Pseudomonadota</taxon>
        <taxon>Betaproteobacteria</taxon>
        <taxon>Burkholderiales</taxon>
        <taxon>Oxalobacteraceae</taxon>
        <taxon>Telluria group</taxon>
        <taxon>Massilia</taxon>
    </lineage>
</organism>
<evidence type="ECO:0000313" key="2">
    <source>
        <dbReference type="EMBL" id="QJD98971.1"/>
    </source>
</evidence>
<sequence length="308" mass="33515">MLVPSAEIMLVLMPLAGVTAFLLARQQQRIARQGRDMDILQRAARDMEALLDHAPLGFAVFDCQLCYVRINRMLADINGLSAEEHFGKQLRDVVPEIAAATEISLQQVLRTGRPMVGLVFEGSTAAQPGTRRTFRESMHPLVGPDGGLLGVSVTTEDITEQTRLANALRDSEARERRRAAELESVLETTPASIFIATDRACRHVRANGMGRRMLRLQPAESPSLSGPGMRAFDVVIDGRPVAVDDLPLQRAAASGEEVWGRHMAIRFAPDDLLHIVVNATPLRDETGKVTGATCAVLETSKHHCATAG</sequence>
<dbReference type="NCBIfam" id="TIGR00229">
    <property type="entry name" value="sensory_box"/>
    <property type="match status" value="1"/>
</dbReference>
<dbReference type="AlphaFoldDB" id="A0A7Z2VTZ3"/>
<dbReference type="Proteomes" id="UP000502415">
    <property type="component" value="Chromosome"/>
</dbReference>
<dbReference type="Pfam" id="PF08448">
    <property type="entry name" value="PAS_4"/>
    <property type="match status" value="1"/>
</dbReference>
<keyword evidence="3" id="KW-1185">Reference proteome</keyword>
<name>A0A7Z2VTZ3_9BURK</name>